<dbReference type="eggNOG" id="ENOG5033K7M">
    <property type="taxonomic scope" value="Bacteria"/>
</dbReference>
<sequence>MKHKKIYISLFSFFLLAVAIYFFTPSSSKTYPSLENEEFKSVDSKEKVQAYYESITPGLKRAEKLGVVKKLDKKIDLGGFKESIDLEKIWYTNKEVHLFYNRDIKSIGKNEYGDRMIEVPQINVKIDHEKEQNIHNISGGFQRDTGVQYKGRFYSVVSFQVRNENYDHITNIEDIVHAKLHANVKGESKSFDVSLPFSYNPSSEKVQSVPFDQKFSYNGVTINFTSLEIGTSQNRLHFTVDQPKDHFFHNVLLRLNSSNVKQKTIAYTHKNKETQKENDFYVEWDPFNETPENLSLTLQHARLIGSDSLNFEIDFPSYYSEHNKEEIDLDRKLTTIKNTSIILDRIFLEDTKERLGIFLHHKYEDAETPSITLSTGIGTSRAFDPNHPTPVAKAYLNKKKPLSLAVSGGYGRENSYQISWYIEEQKLNTPLRVQIEKLAYQINFDKDFNINIK</sequence>
<dbReference type="OrthoDB" id="2966571at2"/>
<evidence type="ECO:0000313" key="2">
    <source>
        <dbReference type="Proteomes" id="UP000030403"/>
    </source>
</evidence>
<evidence type="ECO:0008006" key="3">
    <source>
        <dbReference type="Google" id="ProtNLM"/>
    </source>
</evidence>
<accession>A0A0A5HVH0</accession>
<protein>
    <recommendedName>
        <fullName evidence="3">DUF4179 domain-containing protein</fullName>
    </recommendedName>
</protein>
<dbReference type="EMBL" id="AVPF01000023">
    <property type="protein sequence ID" value="KGX87637.1"/>
    <property type="molecule type" value="Genomic_DNA"/>
</dbReference>
<reference evidence="1 2" key="1">
    <citation type="submission" date="2013-08" db="EMBL/GenBank/DDBJ databases">
        <authorList>
            <person name="Huang J."/>
            <person name="Wang G."/>
        </authorList>
    </citation>
    <scope>NUCLEOTIDE SEQUENCE [LARGE SCALE GENOMIC DNA]</scope>
    <source>
        <strain evidence="1 2">BH030004</strain>
    </source>
</reference>
<gene>
    <name evidence="1" type="ORF">N783_09475</name>
</gene>
<dbReference type="AlphaFoldDB" id="A0A0A5HVH0"/>
<organism evidence="1 2">
    <name type="scientific">Pontibacillus marinus BH030004 = DSM 16465</name>
    <dbReference type="NCBI Taxonomy" id="1385511"/>
    <lineage>
        <taxon>Bacteria</taxon>
        <taxon>Bacillati</taxon>
        <taxon>Bacillota</taxon>
        <taxon>Bacilli</taxon>
        <taxon>Bacillales</taxon>
        <taxon>Bacillaceae</taxon>
        <taxon>Pontibacillus</taxon>
    </lineage>
</organism>
<proteinExistence type="predicted"/>
<name>A0A0A5HVH0_9BACI</name>
<dbReference type="Proteomes" id="UP000030403">
    <property type="component" value="Unassembled WGS sequence"/>
</dbReference>
<keyword evidence="2" id="KW-1185">Reference proteome</keyword>
<comment type="caution">
    <text evidence="1">The sequence shown here is derived from an EMBL/GenBank/DDBJ whole genome shotgun (WGS) entry which is preliminary data.</text>
</comment>
<evidence type="ECO:0000313" key="1">
    <source>
        <dbReference type="EMBL" id="KGX87637.1"/>
    </source>
</evidence>
<dbReference type="RefSeq" id="WP_027446097.1">
    <property type="nucleotide sequence ID" value="NZ_AULJ01000020.1"/>
</dbReference>